<dbReference type="GO" id="GO:0052717">
    <property type="term" value="F:tRNA-specific adenosine-34 deaminase activity"/>
    <property type="evidence" value="ECO:0007669"/>
    <property type="project" value="UniProtKB-EC"/>
</dbReference>
<dbReference type="PROSITE" id="PS51747">
    <property type="entry name" value="CYT_DCMP_DEAMINASES_2"/>
    <property type="match status" value="1"/>
</dbReference>
<organism evidence="4 5">
    <name type="scientific">Pontibacillus salicampi</name>
    <dbReference type="NCBI Taxonomy" id="1449801"/>
    <lineage>
        <taxon>Bacteria</taxon>
        <taxon>Bacillati</taxon>
        <taxon>Bacillota</taxon>
        <taxon>Bacilli</taxon>
        <taxon>Bacillales</taxon>
        <taxon>Bacillaceae</taxon>
        <taxon>Pontibacillus</taxon>
    </lineage>
</organism>
<dbReference type="Proteomes" id="UP001589836">
    <property type="component" value="Unassembled WGS sequence"/>
</dbReference>
<gene>
    <name evidence="4" type="ORF">ACFFGV_08220</name>
</gene>
<keyword evidence="2" id="KW-0862">Zinc</keyword>
<keyword evidence="5" id="KW-1185">Reference proteome</keyword>
<sequence length="152" mass="17062">MNYVQHALELAAENVKEGGEPFGAIIVKQDAVIAEGVNQLHHRYDVSAHAEMEVLRKAQETLQTNDLSDCIMYTSAIPCPMCYAAMYFAGIQKVYYAQSLQDSEEAGLTTAKAIYMDLAKPVEQRGIDMIHTPYEKTAEDPMMLYKERHNKG</sequence>
<accession>A0ABV6LMC8</accession>
<feature type="domain" description="CMP/dCMP-type deaminase" evidence="3">
    <location>
        <begin position="1"/>
        <end position="129"/>
    </location>
</feature>
<name>A0ABV6LMC8_9BACI</name>
<dbReference type="RefSeq" id="WP_377346535.1">
    <property type="nucleotide sequence ID" value="NZ_JBHLTP010000005.1"/>
</dbReference>
<keyword evidence="4" id="KW-0378">Hydrolase</keyword>
<dbReference type="PANTHER" id="PTHR11079">
    <property type="entry name" value="CYTOSINE DEAMINASE FAMILY MEMBER"/>
    <property type="match status" value="1"/>
</dbReference>
<evidence type="ECO:0000313" key="5">
    <source>
        <dbReference type="Proteomes" id="UP001589836"/>
    </source>
</evidence>
<dbReference type="Pfam" id="PF00383">
    <property type="entry name" value="dCMP_cyt_deam_1"/>
    <property type="match status" value="1"/>
</dbReference>
<dbReference type="CDD" id="cd01285">
    <property type="entry name" value="nucleoside_deaminase"/>
    <property type="match status" value="1"/>
</dbReference>
<dbReference type="InterPro" id="IPR016192">
    <property type="entry name" value="APOBEC/CMP_deaminase_Zn-bd"/>
</dbReference>
<dbReference type="EC" id="3.5.4.33" evidence="4"/>
<dbReference type="InterPro" id="IPR002125">
    <property type="entry name" value="CMP_dCMP_dom"/>
</dbReference>
<dbReference type="EMBL" id="JBHLTP010000005">
    <property type="protein sequence ID" value="MFC0523569.1"/>
    <property type="molecule type" value="Genomic_DNA"/>
</dbReference>
<proteinExistence type="predicted"/>
<evidence type="ECO:0000259" key="3">
    <source>
        <dbReference type="PROSITE" id="PS51747"/>
    </source>
</evidence>
<dbReference type="InterPro" id="IPR016193">
    <property type="entry name" value="Cytidine_deaminase-like"/>
</dbReference>
<evidence type="ECO:0000313" key="4">
    <source>
        <dbReference type="EMBL" id="MFC0523569.1"/>
    </source>
</evidence>
<reference evidence="4 5" key="1">
    <citation type="submission" date="2024-09" db="EMBL/GenBank/DDBJ databases">
        <authorList>
            <person name="Sun Q."/>
            <person name="Mori K."/>
        </authorList>
    </citation>
    <scope>NUCLEOTIDE SEQUENCE [LARGE SCALE GENOMIC DNA]</scope>
    <source>
        <strain evidence="4 5">NCAIM B.02529</strain>
    </source>
</reference>
<evidence type="ECO:0000256" key="1">
    <source>
        <dbReference type="ARBA" id="ARBA00022723"/>
    </source>
</evidence>
<comment type="caution">
    <text evidence="4">The sequence shown here is derived from an EMBL/GenBank/DDBJ whole genome shotgun (WGS) entry which is preliminary data.</text>
</comment>
<dbReference type="PROSITE" id="PS00903">
    <property type="entry name" value="CYT_DCMP_DEAMINASES_1"/>
    <property type="match status" value="1"/>
</dbReference>
<protein>
    <submittedName>
        <fullName evidence="4">Nucleoside deaminase</fullName>
        <ecNumber evidence="4">3.5.4.33</ecNumber>
    </submittedName>
</protein>
<keyword evidence="1" id="KW-0479">Metal-binding</keyword>
<dbReference type="Gene3D" id="3.40.140.10">
    <property type="entry name" value="Cytidine Deaminase, domain 2"/>
    <property type="match status" value="1"/>
</dbReference>
<dbReference type="SUPFAM" id="SSF53927">
    <property type="entry name" value="Cytidine deaminase-like"/>
    <property type="match status" value="1"/>
</dbReference>
<evidence type="ECO:0000256" key="2">
    <source>
        <dbReference type="ARBA" id="ARBA00022833"/>
    </source>
</evidence>
<dbReference type="PANTHER" id="PTHR11079:SF161">
    <property type="entry name" value="CMP_DCMP-TYPE DEAMINASE DOMAIN-CONTAINING PROTEIN"/>
    <property type="match status" value="1"/>
</dbReference>